<dbReference type="PROSITE" id="PS50294">
    <property type="entry name" value="WD_REPEATS_REGION"/>
    <property type="match status" value="1"/>
</dbReference>
<sequence>MTRRSSRRVPGKTDDAPCKTDDAPCSSETVFVTSLPKNAVASNTPRSRSVGGQNMKTRKQKDETEGCVSGSGETRRLSRRSGGKKGGKESKSVVSTECNTCVETSSNQGDAAQRLQTSGYDANGNVMMPSSETSLKLKDSPDDFSLTFEDSKEKNPFSSLSVADVKPSYWPKVYDTSTNVFHYVNNLSMGRMCHFNRQAVEETYISSRLDSFEIVNGDQPFKTRVTTVDWHPKQTNLVTVGSKHGDVVFYRVGREDHSSYFEETGRLDGLGPGGSVSALKFHPEEEEKFYTASLSGRVCLWNAHTGREEREMFNTFSWENWFCSLDVHQREDLVVFGHSTGRVHLQSRGGETVWTKRLHKKKVTHAEFSPREPALLCTASLDHTVKMWDMRMIKETAPMACLLHDRGVNSAYFSLTDGCRLLTTDQFDDLRVYRAPLWHLETRIKHPHRFFQHLTPIKAYWHPVKDLIVCGRFPDMTCFPELGPYRMVDIYDAATGRHRCEMKDVRHDKIVSLCKFNNTGDKLLTSMGFQVHLWSHQSLLEEDFASEKERDELARTYGGLWERSSGSTGRPKSGGSGRTGGGDGKKKRGNSDHDYDITALKKKAKAEASRKRNTKEGKESSGKGSKSSQGKKPAK</sequence>
<comment type="similarity">
    <text evidence="2">Belongs to the WD repeat DDB2/WDR76 family.</text>
</comment>
<dbReference type="SUPFAM" id="SSF50978">
    <property type="entry name" value="WD40 repeat-like"/>
    <property type="match status" value="1"/>
</dbReference>
<evidence type="ECO:0000256" key="5">
    <source>
        <dbReference type="ARBA" id="ARBA00022737"/>
    </source>
</evidence>
<feature type="region of interest" description="Disordered" evidence="13">
    <location>
        <begin position="1"/>
        <end position="95"/>
    </location>
</feature>
<proteinExistence type="inferred from homology"/>
<evidence type="ECO:0000256" key="4">
    <source>
        <dbReference type="ARBA" id="ARBA00022574"/>
    </source>
</evidence>
<protein>
    <recommendedName>
        <fullName evidence="3">DNA damage-binding protein 2</fullName>
    </recommendedName>
    <alternativeName>
        <fullName evidence="11">Damage-specific DNA-binding protein 2</fullName>
    </alternativeName>
</protein>
<feature type="compositionally biased region" description="Polar residues" evidence="13">
    <location>
        <begin position="26"/>
        <end position="55"/>
    </location>
</feature>
<name>A0ABM1A809_APLCA</name>
<dbReference type="Pfam" id="PF00400">
    <property type="entry name" value="WD40"/>
    <property type="match status" value="1"/>
</dbReference>
<comment type="subcellular location">
    <subcellularLocation>
        <location evidence="1">Nucleus</location>
    </subcellularLocation>
</comment>
<evidence type="ECO:0000256" key="12">
    <source>
        <dbReference type="PROSITE-ProRule" id="PRU00221"/>
    </source>
</evidence>
<evidence type="ECO:0000256" key="10">
    <source>
        <dbReference type="ARBA" id="ARBA00023242"/>
    </source>
</evidence>
<evidence type="ECO:0000313" key="15">
    <source>
        <dbReference type="RefSeq" id="XP_012942601.1"/>
    </source>
</evidence>
<dbReference type="InterPro" id="IPR033312">
    <property type="entry name" value="DDB2"/>
</dbReference>
<keyword evidence="8" id="KW-0238">DNA-binding</keyword>
<organism evidence="14 15">
    <name type="scientific">Aplysia californica</name>
    <name type="common">California sea hare</name>
    <dbReference type="NCBI Taxonomy" id="6500"/>
    <lineage>
        <taxon>Eukaryota</taxon>
        <taxon>Metazoa</taxon>
        <taxon>Spiralia</taxon>
        <taxon>Lophotrochozoa</taxon>
        <taxon>Mollusca</taxon>
        <taxon>Gastropoda</taxon>
        <taxon>Heterobranchia</taxon>
        <taxon>Euthyneura</taxon>
        <taxon>Tectipleura</taxon>
        <taxon>Aplysiida</taxon>
        <taxon>Aplysioidea</taxon>
        <taxon>Aplysiidae</taxon>
        <taxon>Aplysia</taxon>
    </lineage>
</organism>
<dbReference type="PROSITE" id="PS50082">
    <property type="entry name" value="WD_REPEATS_2"/>
    <property type="match status" value="1"/>
</dbReference>
<feature type="compositionally biased region" description="Basic and acidic residues" evidence="13">
    <location>
        <begin position="11"/>
        <end position="22"/>
    </location>
</feature>
<gene>
    <name evidence="15" type="primary">LOC101848540</name>
</gene>
<dbReference type="SMART" id="SM00320">
    <property type="entry name" value="WD40"/>
    <property type="match status" value="5"/>
</dbReference>
<dbReference type="InterPro" id="IPR015943">
    <property type="entry name" value="WD40/YVTN_repeat-like_dom_sf"/>
</dbReference>
<evidence type="ECO:0000256" key="3">
    <source>
        <dbReference type="ARBA" id="ARBA00014580"/>
    </source>
</evidence>
<evidence type="ECO:0000256" key="2">
    <source>
        <dbReference type="ARBA" id="ARBA00005434"/>
    </source>
</evidence>
<feature type="compositionally biased region" description="Basic and acidic residues" evidence="13">
    <location>
        <begin position="605"/>
        <end position="621"/>
    </location>
</feature>
<feature type="compositionally biased region" description="Gly residues" evidence="13">
    <location>
        <begin position="572"/>
        <end position="582"/>
    </location>
</feature>
<dbReference type="RefSeq" id="XP_012942601.1">
    <property type="nucleotide sequence ID" value="XM_013087147.2"/>
</dbReference>
<dbReference type="PROSITE" id="PS00678">
    <property type="entry name" value="WD_REPEATS_1"/>
    <property type="match status" value="1"/>
</dbReference>
<feature type="repeat" description="WD" evidence="12">
    <location>
        <begin position="356"/>
        <end position="391"/>
    </location>
</feature>
<keyword evidence="10" id="KW-0539">Nucleus</keyword>
<dbReference type="PANTHER" id="PTHR15169:SF0">
    <property type="entry name" value="DNA DAMAGE-BINDING PROTEIN 2"/>
    <property type="match status" value="1"/>
</dbReference>
<keyword evidence="4 12" id="KW-0853">WD repeat</keyword>
<evidence type="ECO:0000256" key="7">
    <source>
        <dbReference type="ARBA" id="ARBA00022786"/>
    </source>
</evidence>
<reference evidence="15" key="1">
    <citation type="submission" date="2025-08" db="UniProtKB">
        <authorList>
            <consortium name="RefSeq"/>
        </authorList>
    </citation>
    <scope>IDENTIFICATION</scope>
</reference>
<dbReference type="InterPro" id="IPR001680">
    <property type="entry name" value="WD40_rpt"/>
</dbReference>
<keyword evidence="14" id="KW-1185">Reference proteome</keyword>
<dbReference type="Proteomes" id="UP000694888">
    <property type="component" value="Unplaced"/>
</dbReference>
<feature type="compositionally biased region" description="Low complexity" evidence="13">
    <location>
        <begin position="622"/>
        <end position="635"/>
    </location>
</feature>
<evidence type="ECO:0000256" key="1">
    <source>
        <dbReference type="ARBA" id="ARBA00004123"/>
    </source>
</evidence>
<keyword evidence="7" id="KW-0833">Ubl conjugation pathway</keyword>
<dbReference type="Gene3D" id="2.130.10.10">
    <property type="entry name" value="YVTN repeat-like/Quinoprotein amine dehydrogenase"/>
    <property type="match status" value="1"/>
</dbReference>
<dbReference type="PANTHER" id="PTHR15169">
    <property type="entry name" value="DAMAGE-SPECIFIC DNA BINDING PROTEIN 2"/>
    <property type="match status" value="1"/>
</dbReference>
<evidence type="ECO:0000313" key="14">
    <source>
        <dbReference type="Proteomes" id="UP000694888"/>
    </source>
</evidence>
<feature type="compositionally biased region" description="Basic residues" evidence="13">
    <location>
        <begin position="1"/>
        <end position="10"/>
    </location>
</feature>
<accession>A0ABM1A809</accession>
<dbReference type="GeneID" id="101848540"/>
<keyword evidence="6" id="KW-0227">DNA damage</keyword>
<dbReference type="InterPro" id="IPR019775">
    <property type="entry name" value="WD40_repeat_CS"/>
</dbReference>
<keyword evidence="5" id="KW-0677">Repeat</keyword>
<evidence type="ECO:0000256" key="9">
    <source>
        <dbReference type="ARBA" id="ARBA00023204"/>
    </source>
</evidence>
<evidence type="ECO:0000256" key="11">
    <source>
        <dbReference type="ARBA" id="ARBA00031670"/>
    </source>
</evidence>
<evidence type="ECO:0000256" key="6">
    <source>
        <dbReference type="ARBA" id="ARBA00022763"/>
    </source>
</evidence>
<evidence type="ECO:0000256" key="13">
    <source>
        <dbReference type="SAM" id="MobiDB-lite"/>
    </source>
</evidence>
<evidence type="ECO:0000256" key="8">
    <source>
        <dbReference type="ARBA" id="ARBA00023125"/>
    </source>
</evidence>
<dbReference type="InterPro" id="IPR036322">
    <property type="entry name" value="WD40_repeat_dom_sf"/>
</dbReference>
<keyword evidence="9" id="KW-0234">DNA repair</keyword>
<feature type="region of interest" description="Disordered" evidence="13">
    <location>
        <begin position="556"/>
        <end position="635"/>
    </location>
</feature>